<gene>
    <name evidence="1" type="ORF">KI387_010122</name>
</gene>
<evidence type="ECO:0000313" key="1">
    <source>
        <dbReference type="EMBL" id="KAH9305718.1"/>
    </source>
</evidence>
<keyword evidence="2" id="KW-1185">Reference proteome</keyword>
<organism evidence="1 2">
    <name type="scientific">Taxus chinensis</name>
    <name type="common">Chinese yew</name>
    <name type="synonym">Taxus wallichiana var. chinensis</name>
    <dbReference type="NCBI Taxonomy" id="29808"/>
    <lineage>
        <taxon>Eukaryota</taxon>
        <taxon>Viridiplantae</taxon>
        <taxon>Streptophyta</taxon>
        <taxon>Embryophyta</taxon>
        <taxon>Tracheophyta</taxon>
        <taxon>Spermatophyta</taxon>
        <taxon>Pinopsida</taxon>
        <taxon>Pinidae</taxon>
        <taxon>Conifers II</taxon>
        <taxon>Cupressales</taxon>
        <taxon>Taxaceae</taxon>
        <taxon>Taxus</taxon>
    </lineage>
</organism>
<feature type="non-terminal residue" evidence="1">
    <location>
        <position position="83"/>
    </location>
</feature>
<proteinExistence type="predicted"/>
<dbReference type="EMBL" id="JAHRHJ020000008">
    <property type="protein sequence ID" value="KAH9305718.1"/>
    <property type="molecule type" value="Genomic_DNA"/>
</dbReference>
<sequence>FEPYTSISFSYLKPTTEEAVEAWNSCQCCRSRSFCGFTHCQVFEVLLVAAKPRSMPWVGLGTGLRHLLVLKNQQRHLDQTSMN</sequence>
<accession>A0AA38KEK6</accession>
<evidence type="ECO:0000313" key="2">
    <source>
        <dbReference type="Proteomes" id="UP000824469"/>
    </source>
</evidence>
<feature type="non-terminal residue" evidence="1">
    <location>
        <position position="1"/>
    </location>
</feature>
<reference evidence="1 2" key="1">
    <citation type="journal article" date="2021" name="Nat. Plants">
        <title>The Taxus genome provides insights into paclitaxel biosynthesis.</title>
        <authorList>
            <person name="Xiong X."/>
            <person name="Gou J."/>
            <person name="Liao Q."/>
            <person name="Li Y."/>
            <person name="Zhou Q."/>
            <person name="Bi G."/>
            <person name="Li C."/>
            <person name="Du R."/>
            <person name="Wang X."/>
            <person name="Sun T."/>
            <person name="Guo L."/>
            <person name="Liang H."/>
            <person name="Lu P."/>
            <person name="Wu Y."/>
            <person name="Zhang Z."/>
            <person name="Ro D.K."/>
            <person name="Shang Y."/>
            <person name="Huang S."/>
            <person name="Yan J."/>
        </authorList>
    </citation>
    <scope>NUCLEOTIDE SEQUENCE [LARGE SCALE GENOMIC DNA]</scope>
    <source>
        <strain evidence="1">Ta-2019</strain>
    </source>
</reference>
<comment type="caution">
    <text evidence="1">The sequence shown here is derived from an EMBL/GenBank/DDBJ whole genome shotgun (WGS) entry which is preliminary data.</text>
</comment>
<protein>
    <submittedName>
        <fullName evidence="1">Uncharacterized protein</fullName>
    </submittedName>
</protein>
<dbReference type="Proteomes" id="UP000824469">
    <property type="component" value="Unassembled WGS sequence"/>
</dbReference>
<dbReference type="AlphaFoldDB" id="A0AA38KEK6"/>
<name>A0AA38KEK6_TAXCH</name>